<dbReference type="InterPro" id="IPR042178">
    <property type="entry name" value="Serpin_sf_1"/>
</dbReference>
<dbReference type="SUPFAM" id="SSF56574">
    <property type="entry name" value="Serpins"/>
    <property type="match status" value="1"/>
</dbReference>
<keyword evidence="4" id="KW-0732">Signal</keyword>
<accession>A0A8K0P5Y5</accession>
<dbReference type="OrthoDB" id="671595at2759"/>
<dbReference type="PANTHER" id="PTHR11461">
    <property type="entry name" value="SERINE PROTEASE INHIBITOR, SERPIN"/>
    <property type="match status" value="1"/>
</dbReference>
<evidence type="ECO:0000256" key="4">
    <source>
        <dbReference type="SAM" id="SignalP"/>
    </source>
</evidence>
<dbReference type="GO" id="GO:0004867">
    <property type="term" value="F:serine-type endopeptidase inhibitor activity"/>
    <property type="evidence" value="ECO:0007669"/>
    <property type="project" value="UniProtKB-KW"/>
</dbReference>
<gene>
    <name evidence="6" type="ORF">J437_LFUL017470</name>
</gene>
<dbReference type="PROSITE" id="PS00284">
    <property type="entry name" value="SERPIN"/>
    <property type="match status" value="1"/>
</dbReference>
<dbReference type="SMART" id="SM00093">
    <property type="entry name" value="SERPIN"/>
    <property type="match status" value="1"/>
</dbReference>
<sequence length="478" mass="52811">MFASTSKLWTALAVTLSFLALVSAQCLTKDDNDARVDADARKALIKGQQEFGLDMLRVLVLGPNGSTIQPPPAPSAYPYTSKQWFKRSDDVQPKNVFFSPYSTYYALLLTYFGAAEGSTTANALRKALHMDDGEGKKGDKLTAMQAFNLEKMLRTAAKTLNNGSENATNGTGYDLSVSNRLYFDEKEPVRPCLAKLLADEITRLDFEGSPTKSREEINHWVEEQTKGHIKDLIPEDGITTNTNIVVVNAAYFKGLWASQFSPEQTKREVFYESRSRQTFVQMMHQKGNFNHMVSETLGAQILELPYTGETASLVILLPPFNLPDGLERTVAQLNVDALREALGPGSGFERPIEVALPKFSIEHSFDLKPTLSHLGLGSIFDIGADFSDFVGEDDLNKKDANETSSRRPIVLDAAIHKARVDLDETGTEAAAATALFSFRSSRPLEPTSFVANHPFVFLIYDRVAQSILFAGVYRSPRG</sequence>
<evidence type="ECO:0000256" key="2">
    <source>
        <dbReference type="ARBA" id="ARBA00022900"/>
    </source>
</evidence>
<dbReference type="Gene3D" id="2.30.39.10">
    <property type="entry name" value="Alpha-1-antitrypsin, domain 1"/>
    <property type="match status" value="2"/>
</dbReference>
<dbReference type="InterPro" id="IPR042185">
    <property type="entry name" value="Serpin_sf_2"/>
</dbReference>
<dbReference type="Proteomes" id="UP000792457">
    <property type="component" value="Unassembled WGS sequence"/>
</dbReference>
<dbReference type="Pfam" id="PF00079">
    <property type="entry name" value="Serpin"/>
    <property type="match status" value="1"/>
</dbReference>
<keyword evidence="1" id="KW-0646">Protease inhibitor</keyword>
<evidence type="ECO:0000259" key="5">
    <source>
        <dbReference type="SMART" id="SM00093"/>
    </source>
</evidence>
<dbReference type="InterPro" id="IPR036186">
    <property type="entry name" value="Serpin_sf"/>
</dbReference>
<organism evidence="6 7">
    <name type="scientific">Ladona fulva</name>
    <name type="common">Scarce chaser dragonfly</name>
    <name type="synonym">Libellula fulva</name>
    <dbReference type="NCBI Taxonomy" id="123851"/>
    <lineage>
        <taxon>Eukaryota</taxon>
        <taxon>Metazoa</taxon>
        <taxon>Ecdysozoa</taxon>
        <taxon>Arthropoda</taxon>
        <taxon>Hexapoda</taxon>
        <taxon>Insecta</taxon>
        <taxon>Pterygota</taxon>
        <taxon>Palaeoptera</taxon>
        <taxon>Odonata</taxon>
        <taxon>Epiprocta</taxon>
        <taxon>Anisoptera</taxon>
        <taxon>Libelluloidea</taxon>
        <taxon>Libellulidae</taxon>
        <taxon>Ladona</taxon>
    </lineage>
</organism>
<reference evidence="6" key="2">
    <citation type="submission" date="2017-10" db="EMBL/GenBank/DDBJ databases">
        <title>Ladona fulva Genome sequencing and assembly.</title>
        <authorList>
            <person name="Murali S."/>
            <person name="Richards S."/>
            <person name="Bandaranaike D."/>
            <person name="Bellair M."/>
            <person name="Blankenburg K."/>
            <person name="Chao H."/>
            <person name="Dinh H."/>
            <person name="Doddapaneni H."/>
            <person name="Dugan-Rocha S."/>
            <person name="Elkadiri S."/>
            <person name="Gnanaolivu R."/>
            <person name="Hernandez B."/>
            <person name="Skinner E."/>
            <person name="Javaid M."/>
            <person name="Lee S."/>
            <person name="Li M."/>
            <person name="Ming W."/>
            <person name="Munidasa M."/>
            <person name="Muniz J."/>
            <person name="Nguyen L."/>
            <person name="Hughes D."/>
            <person name="Osuji N."/>
            <person name="Pu L.-L."/>
            <person name="Puazo M."/>
            <person name="Qu C."/>
            <person name="Quiroz J."/>
            <person name="Raj R."/>
            <person name="Weissenberger G."/>
            <person name="Xin Y."/>
            <person name="Zou X."/>
            <person name="Han Y."/>
            <person name="Worley K."/>
            <person name="Muzny D."/>
            <person name="Gibbs R."/>
        </authorList>
    </citation>
    <scope>NUCLEOTIDE SEQUENCE</scope>
    <source>
        <strain evidence="6">Sampled in the wild</strain>
    </source>
</reference>
<dbReference type="GO" id="GO:0005615">
    <property type="term" value="C:extracellular space"/>
    <property type="evidence" value="ECO:0007669"/>
    <property type="project" value="InterPro"/>
</dbReference>
<feature type="signal peptide" evidence="4">
    <location>
        <begin position="1"/>
        <end position="24"/>
    </location>
</feature>
<feature type="domain" description="Serpin" evidence="5">
    <location>
        <begin position="82"/>
        <end position="476"/>
    </location>
</feature>
<dbReference type="EMBL" id="KZ308870">
    <property type="protein sequence ID" value="KAG8235041.1"/>
    <property type="molecule type" value="Genomic_DNA"/>
</dbReference>
<dbReference type="InterPro" id="IPR023795">
    <property type="entry name" value="Serpin_CS"/>
</dbReference>
<reference evidence="6" key="1">
    <citation type="submission" date="2013-04" db="EMBL/GenBank/DDBJ databases">
        <authorList>
            <person name="Qu J."/>
            <person name="Murali S.C."/>
            <person name="Bandaranaike D."/>
            <person name="Bellair M."/>
            <person name="Blankenburg K."/>
            <person name="Chao H."/>
            <person name="Dinh H."/>
            <person name="Doddapaneni H."/>
            <person name="Downs B."/>
            <person name="Dugan-Rocha S."/>
            <person name="Elkadiri S."/>
            <person name="Gnanaolivu R.D."/>
            <person name="Hernandez B."/>
            <person name="Javaid M."/>
            <person name="Jayaseelan J.C."/>
            <person name="Lee S."/>
            <person name="Li M."/>
            <person name="Ming W."/>
            <person name="Munidasa M."/>
            <person name="Muniz J."/>
            <person name="Nguyen L."/>
            <person name="Ongeri F."/>
            <person name="Osuji N."/>
            <person name="Pu L.-L."/>
            <person name="Puazo M."/>
            <person name="Qu C."/>
            <person name="Quiroz J."/>
            <person name="Raj R."/>
            <person name="Weissenberger G."/>
            <person name="Xin Y."/>
            <person name="Zou X."/>
            <person name="Han Y."/>
            <person name="Richards S."/>
            <person name="Worley K."/>
            <person name="Muzny D."/>
            <person name="Gibbs R."/>
        </authorList>
    </citation>
    <scope>NUCLEOTIDE SEQUENCE</scope>
    <source>
        <strain evidence="6">Sampled in the wild</strain>
    </source>
</reference>
<protein>
    <recommendedName>
        <fullName evidence="5">Serpin domain-containing protein</fullName>
    </recommendedName>
</protein>
<dbReference type="Gene3D" id="3.30.497.10">
    <property type="entry name" value="Antithrombin, subunit I, domain 2"/>
    <property type="match status" value="1"/>
</dbReference>
<evidence type="ECO:0000256" key="1">
    <source>
        <dbReference type="ARBA" id="ARBA00022690"/>
    </source>
</evidence>
<keyword evidence="2" id="KW-0722">Serine protease inhibitor</keyword>
<dbReference type="InterPro" id="IPR023796">
    <property type="entry name" value="Serpin_dom"/>
</dbReference>
<name>A0A8K0P5Y5_LADFU</name>
<proteinExistence type="inferred from homology"/>
<evidence type="ECO:0000313" key="7">
    <source>
        <dbReference type="Proteomes" id="UP000792457"/>
    </source>
</evidence>
<evidence type="ECO:0000256" key="3">
    <source>
        <dbReference type="RuleBase" id="RU000411"/>
    </source>
</evidence>
<dbReference type="AlphaFoldDB" id="A0A8K0P5Y5"/>
<evidence type="ECO:0000313" key="6">
    <source>
        <dbReference type="EMBL" id="KAG8235041.1"/>
    </source>
</evidence>
<comment type="similarity">
    <text evidence="3">Belongs to the serpin family.</text>
</comment>
<dbReference type="PANTHER" id="PTHR11461:SF278">
    <property type="entry name" value="SERINE PROTEASE INHIBITOR 88EA"/>
    <property type="match status" value="1"/>
</dbReference>
<comment type="caution">
    <text evidence="6">The sequence shown here is derived from an EMBL/GenBank/DDBJ whole genome shotgun (WGS) entry which is preliminary data.</text>
</comment>
<dbReference type="CDD" id="cd19594">
    <property type="entry name" value="serpin_crustaceans_chelicerates_insects"/>
    <property type="match status" value="1"/>
</dbReference>
<keyword evidence="7" id="KW-1185">Reference proteome</keyword>
<dbReference type="InterPro" id="IPR000215">
    <property type="entry name" value="Serpin_fam"/>
</dbReference>
<feature type="chain" id="PRO_5035429142" description="Serpin domain-containing protein" evidence="4">
    <location>
        <begin position="25"/>
        <end position="478"/>
    </location>
</feature>